<dbReference type="KEGG" id="fpa:FPR_24860"/>
<dbReference type="Gene3D" id="3.30.1330.60">
    <property type="entry name" value="OmpA-like domain"/>
    <property type="match status" value="1"/>
</dbReference>
<evidence type="ECO:0000259" key="3">
    <source>
        <dbReference type="PROSITE" id="PS51123"/>
    </source>
</evidence>
<dbReference type="InterPro" id="IPR036737">
    <property type="entry name" value="OmpA-like_sf"/>
</dbReference>
<reference evidence="4 5" key="2">
    <citation type="submission" date="2010-03" db="EMBL/GenBank/DDBJ databases">
        <authorList>
            <person name="Pajon A."/>
        </authorList>
    </citation>
    <scope>NUCLEOTIDE SEQUENCE [LARGE SCALE GENOMIC DNA]</scope>
    <source>
        <strain evidence="4 5">SL3/3</strain>
    </source>
</reference>
<dbReference type="HOGENOM" id="CLU_059143_0_0_9"/>
<evidence type="ECO:0000256" key="1">
    <source>
        <dbReference type="PROSITE-ProRule" id="PRU00473"/>
    </source>
</evidence>
<dbReference type="EMBL" id="FP929046">
    <property type="protein sequence ID" value="CBL02638.1"/>
    <property type="molecule type" value="Genomic_DNA"/>
</dbReference>
<gene>
    <name evidence="4" type="ORF">FPR_24860</name>
</gene>
<keyword evidence="1" id="KW-0472">Membrane</keyword>
<dbReference type="Proteomes" id="UP000007059">
    <property type="component" value="Chromosome"/>
</dbReference>
<dbReference type="AlphaFoldDB" id="D4KCS5"/>
<feature type="domain" description="OmpA-like" evidence="3">
    <location>
        <begin position="261"/>
        <end position="390"/>
    </location>
</feature>
<evidence type="ECO:0000313" key="5">
    <source>
        <dbReference type="Proteomes" id="UP000007059"/>
    </source>
</evidence>
<reference evidence="4 5" key="1">
    <citation type="submission" date="2010-03" db="EMBL/GenBank/DDBJ databases">
        <title>The genome sequence of Faecalibacterium prausnitzii SL3/3.</title>
        <authorList>
            <consortium name="metaHIT consortium -- http://www.metahit.eu/"/>
            <person name="Pajon A."/>
            <person name="Turner K."/>
            <person name="Parkhill J."/>
            <person name="Duncan S."/>
            <person name="Flint H."/>
        </authorList>
    </citation>
    <scope>NUCLEOTIDE SEQUENCE [LARGE SCALE GENOMIC DNA]</scope>
    <source>
        <strain evidence="4 5">SL3/3</strain>
    </source>
</reference>
<dbReference type="PROSITE" id="PS51257">
    <property type="entry name" value="PROKAR_LIPOPROTEIN"/>
    <property type="match status" value="1"/>
</dbReference>
<name>D4KCS5_9FIRM</name>
<dbReference type="SUPFAM" id="SSF103088">
    <property type="entry name" value="OmpA-like"/>
    <property type="match status" value="1"/>
</dbReference>
<accession>D4KCS5</accession>
<dbReference type="eggNOG" id="COG2885">
    <property type="taxonomic scope" value="Bacteria"/>
</dbReference>
<protein>
    <submittedName>
        <fullName evidence="4">Outer membrane protein and related peptidoglycan-associated (Lipo)proteins</fullName>
    </submittedName>
</protein>
<organism evidence="4 5">
    <name type="scientific">Faecalibacterium prausnitzii SL3/3</name>
    <dbReference type="NCBI Taxonomy" id="657322"/>
    <lineage>
        <taxon>Bacteria</taxon>
        <taxon>Bacillati</taxon>
        <taxon>Bacillota</taxon>
        <taxon>Clostridia</taxon>
        <taxon>Eubacteriales</taxon>
        <taxon>Oscillospiraceae</taxon>
        <taxon>Faecalibacterium</taxon>
    </lineage>
</organism>
<dbReference type="RefSeq" id="WP_015538124.1">
    <property type="nucleotide sequence ID" value="NC_021020.1"/>
</dbReference>
<keyword evidence="2" id="KW-0732">Signal</keyword>
<proteinExistence type="predicted"/>
<sequence>MKLKMLTRMAAMVAAGSLVVGLLAGCSVIPSKDGAADSAVATDTALILTQGDGMPALTNAEDFLNSVNVTPGGSAGLVVADGKPFALGPQRFDQVKNNDIQQARADKTARYQLVEAVQGAAATTPETDLISAISLASRMLSAGTADNKVLIIRHSGVNTAVASLPMQDLDLLNSDPAKLLDQLDAAAMLPQLNGVAVEFYGLGDVAGSQGTLSAQQVQWLKSFWQAFFDRTGANVTFHTDIVSGDALNNGHTVTPLAAAGAPTFVKVSAEQVAFQPDSTAFLDEAAARAALNGLAEQLKGTSAAHYIVAGSTAQVDNASREGAQALSLARAQAVRDVLVEAGVPADRFTCLGLGNEPTSVRSANEPENRCTYIVADTTAQAAEFLAVGQAES</sequence>
<dbReference type="PROSITE" id="PS51123">
    <property type="entry name" value="OMPA_2"/>
    <property type="match status" value="1"/>
</dbReference>
<dbReference type="PATRIC" id="fig|657322.3.peg.2340"/>
<dbReference type="GO" id="GO:0016020">
    <property type="term" value="C:membrane"/>
    <property type="evidence" value="ECO:0007669"/>
    <property type="project" value="UniProtKB-UniRule"/>
</dbReference>
<feature type="signal peptide" evidence="2">
    <location>
        <begin position="1"/>
        <end position="24"/>
    </location>
</feature>
<feature type="chain" id="PRO_5038520087" evidence="2">
    <location>
        <begin position="25"/>
        <end position="392"/>
    </location>
</feature>
<evidence type="ECO:0000256" key="2">
    <source>
        <dbReference type="SAM" id="SignalP"/>
    </source>
</evidence>
<evidence type="ECO:0000313" key="4">
    <source>
        <dbReference type="EMBL" id="CBL02638.1"/>
    </source>
</evidence>
<dbReference type="InterPro" id="IPR006665">
    <property type="entry name" value="OmpA-like"/>
</dbReference>
<dbReference type="Pfam" id="PF00691">
    <property type="entry name" value="OmpA"/>
    <property type="match status" value="1"/>
</dbReference>